<dbReference type="Proteomes" id="UP000011083">
    <property type="component" value="Unassembled WGS sequence"/>
</dbReference>
<proteinExistence type="predicted"/>
<gene>
    <name evidence="3" type="ORF">ACA1_386400</name>
</gene>
<evidence type="ECO:0000313" key="3">
    <source>
        <dbReference type="EMBL" id="ELR21832.1"/>
    </source>
</evidence>
<organism evidence="3 4">
    <name type="scientific">Acanthamoeba castellanii (strain ATCC 30010 / Neff)</name>
    <dbReference type="NCBI Taxonomy" id="1257118"/>
    <lineage>
        <taxon>Eukaryota</taxon>
        <taxon>Amoebozoa</taxon>
        <taxon>Discosea</taxon>
        <taxon>Longamoebia</taxon>
        <taxon>Centramoebida</taxon>
        <taxon>Acanthamoebidae</taxon>
        <taxon>Acanthamoeba</taxon>
    </lineage>
</organism>
<evidence type="ECO:0000313" key="4">
    <source>
        <dbReference type="Proteomes" id="UP000011083"/>
    </source>
</evidence>
<accession>L8H9B1</accession>
<protein>
    <submittedName>
        <fullName evidence="3">Uncharacterized protein</fullName>
    </submittedName>
</protein>
<evidence type="ECO:0000256" key="1">
    <source>
        <dbReference type="SAM" id="Phobius"/>
    </source>
</evidence>
<feature type="signal peptide" evidence="2">
    <location>
        <begin position="1"/>
        <end position="23"/>
    </location>
</feature>
<evidence type="ECO:0000256" key="2">
    <source>
        <dbReference type="SAM" id="SignalP"/>
    </source>
</evidence>
<dbReference type="KEGG" id="acan:ACA1_386400"/>
<feature type="transmembrane region" description="Helical" evidence="1">
    <location>
        <begin position="39"/>
        <end position="63"/>
    </location>
</feature>
<keyword evidence="4" id="KW-1185">Reference proteome</keyword>
<reference evidence="3 4" key="1">
    <citation type="journal article" date="2013" name="Genome Biol.">
        <title>Genome of Acanthamoeba castellanii highlights extensive lateral gene transfer and early evolution of tyrosine kinase signaling.</title>
        <authorList>
            <person name="Clarke M."/>
            <person name="Lohan A.J."/>
            <person name="Liu B."/>
            <person name="Lagkouvardos I."/>
            <person name="Roy S."/>
            <person name="Zafar N."/>
            <person name="Bertelli C."/>
            <person name="Schilde C."/>
            <person name="Kianianmomeni A."/>
            <person name="Burglin T.R."/>
            <person name="Frech C."/>
            <person name="Turcotte B."/>
            <person name="Kopec K.O."/>
            <person name="Synnott J.M."/>
            <person name="Choo C."/>
            <person name="Paponov I."/>
            <person name="Finkler A."/>
            <person name="Soon Heng Tan C."/>
            <person name="Hutchins A.P."/>
            <person name="Weinmeier T."/>
            <person name="Rattei T."/>
            <person name="Chu J.S."/>
            <person name="Gimenez G."/>
            <person name="Irimia M."/>
            <person name="Rigden D.J."/>
            <person name="Fitzpatrick D.A."/>
            <person name="Lorenzo-Morales J."/>
            <person name="Bateman A."/>
            <person name="Chiu C.H."/>
            <person name="Tang P."/>
            <person name="Hegemann P."/>
            <person name="Fromm H."/>
            <person name="Raoult D."/>
            <person name="Greub G."/>
            <person name="Miranda-Saavedra D."/>
            <person name="Chen N."/>
            <person name="Nash P."/>
            <person name="Ginger M.L."/>
            <person name="Horn M."/>
            <person name="Schaap P."/>
            <person name="Caler L."/>
            <person name="Loftus B."/>
        </authorList>
    </citation>
    <scope>NUCLEOTIDE SEQUENCE [LARGE SCALE GENOMIC DNA]</scope>
    <source>
        <strain evidence="3 4">Neff</strain>
    </source>
</reference>
<name>L8H9B1_ACACF</name>
<keyword evidence="1" id="KW-1133">Transmembrane helix</keyword>
<feature type="chain" id="PRO_5003990533" evidence="2">
    <location>
        <begin position="24"/>
        <end position="173"/>
    </location>
</feature>
<dbReference type="EMBL" id="KB007900">
    <property type="protein sequence ID" value="ELR21832.1"/>
    <property type="molecule type" value="Genomic_DNA"/>
</dbReference>
<keyword evidence="2" id="KW-0732">Signal</keyword>
<dbReference type="GeneID" id="14922746"/>
<dbReference type="VEuPathDB" id="AmoebaDB:ACA1_386400"/>
<keyword evidence="1" id="KW-0472">Membrane</keyword>
<keyword evidence="1" id="KW-0812">Transmembrane</keyword>
<sequence length="173" mass="18569">MLAACSTELLGLLVCALVFLVWAMVYTPTEGHHQRQNVAAVGLGMLDVAIVVATYIAVLTATIGATALTRAEHTTIIAADATRTGRISREIDIAIARNALPPPTTRPPLGTSYGVYAWHLWPGPTLKDINDVAERDPDGAAILRERAGPNRALVARNKRIILGELRAIEARCK</sequence>
<dbReference type="AlphaFoldDB" id="L8H9B1"/>
<dbReference type="RefSeq" id="XP_004347214.1">
    <property type="nucleotide sequence ID" value="XM_004347164.1"/>
</dbReference>